<dbReference type="InterPro" id="IPR000683">
    <property type="entry name" value="Gfo/Idh/MocA-like_OxRdtase_N"/>
</dbReference>
<feature type="domain" description="Gfo/Idh/MocA-like oxidoreductase N-terminal" evidence="1">
    <location>
        <begin position="18"/>
        <end position="134"/>
    </location>
</feature>
<proteinExistence type="predicted"/>
<protein>
    <submittedName>
        <fullName evidence="3">Gfo/Idh/MocA family oxidoreductase</fullName>
    </submittedName>
</protein>
<evidence type="ECO:0000259" key="1">
    <source>
        <dbReference type="Pfam" id="PF01408"/>
    </source>
</evidence>
<dbReference type="Proteomes" id="UP001368270">
    <property type="component" value="Unassembled WGS sequence"/>
</dbReference>
<dbReference type="Gene3D" id="3.30.360.10">
    <property type="entry name" value="Dihydrodipicolinate Reductase, domain 2"/>
    <property type="match status" value="1"/>
</dbReference>
<reference evidence="3 4" key="1">
    <citation type="submission" date="2024-03" db="EMBL/GenBank/DDBJ databases">
        <title>Cognatishimia coralii sp. nov., a marine bacterium isolated from coral surrounding seawater.</title>
        <authorList>
            <person name="Liu X."/>
            <person name="Liu S."/>
            <person name="Sun H."/>
            <person name="Zhang Y."/>
        </authorList>
    </citation>
    <scope>NUCLEOTIDE SEQUENCE [LARGE SCALE GENOMIC DNA]</scope>
    <source>
        <strain evidence="3 4">D5M38</strain>
    </source>
</reference>
<evidence type="ECO:0000313" key="3">
    <source>
        <dbReference type="EMBL" id="MEJ5220346.1"/>
    </source>
</evidence>
<name>A0ABU8QLQ4_9RHOB</name>
<dbReference type="InterPro" id="IPR051450">
    <property type="entry name" value="Gfo/Idh/MocA_Oxidoreductases"/>
</dbReference>
<dbReference type="Pfam" id="PF22725">
    <property type="entry name" value="GFO_IDH_MocA_C3"/>
    <property type="match status" value="1"/>
</dbReference>
<dbReference type="InterPro" id="IPR036291">
    <property type="entry name" value="NAD(P)-bd_dom_sf"/>
</dbReference>
<organism evidence="3 4">
    <name type="scientific">Cognatishimia coralii</name>
    <dbReference type="NCBI Taxonomy" id="3083254"/>
    <lineage>
        <taxon>Bacteria</taxon>
        <taxon>Pseudomonadati</taxon>
        <taxon>Pseudomonadota</taxon>
        <taxon>Alphaproteobacteria</taxon>
        <taxon>Rhodobacterales</taxon>
        <taxon>Paracoccaceae</taxon>
        <taxon>Cognatishimia</taxon>
    </lineage>
</organism>
<gene>
    <name evidence="3" type="ORF">WG622_19000</name>
</gene>
<dbReference type="Gene3D" id="3.40.50.720">
    <property type="entry name" value="NAD(P)-binding Rossmann-like Domain"/>
    <property type="match status" value="1"/>
</dbReference>
<dbReference type="EMBL" id="JBBGAZ010000025">
    <property type="protein sequence ID" value="MEJ5220346.1"/>
    <property type="molecule type" value="Genomic_DNA"/>
</dbReference>
<dbReference type="SUPFAM" id="SSF55347">
    <property type="entry name" value="Glyceraldehyde-3-phosphate dehydrogenase-like, C-terminal domain"/>
    <property type="match status" value="1"/>
</dbReference>
<feature type="domain" description="GFO/IDH/MocA-like oxidoreductase" evidence="2">
    <location>
        <begin position="142"/>
        <end position="249"/>
    </location>
</feature>
<evidence type="ECO:0000259" key="2">
    <source>
        <dbReference type="Pfam" id="PF22725"/>
    </source>
</evidence>
<evidence type="ECO:0000313" key="4">
    <source>
        <dbReference type="Proteomes" id="UP001368270"/>
    </source>
</evidence>
<sequence>MSASAVHKLDNNTTRQTRLAIAGIGLVGLRHAEAIAQLNQAVLVAVVDPSPQGQEAANALGVPCFSDLPEMLASENPDGVIISTPTRLHVEQALTCIRAGTPVMVEKPLATSVEDAMELVAEARAAEVPLLVGHHRRHNPIIRKAHSLIQDGSIGKVRALQVTCWFYKPDGYFDTAPWRKLKGAGPISVNLVHDVDLMRHFCGEVVSVQAQAAPSERGFENEDVASAVLKFDTGAIATVSVSDGVVAPWSWEMTSKEYPVYPNAPESCYLIGGSHGSLSIPDLRLWTHKEERDWWSPISAASMPCERTDPLLNQIEHLVEVIAGTAEPLVSGEEGLRTLRVIEAIQTAALSGETVHLPLPEEGN</sequence>
<comment type="caution">
    <text evidence="3">The sequence shown here is derived from an EMBL/GenBank/DDBJ whole genome shotgun (WGS) entry which is preliminary data.</text>
</comment>
<dbReference type="InterPro" id="IPR055170">
    <property type="entry name" value="GFO_IDH_MocA-like_dom"/>
</dbReference>
<keyword evidence="4" id="KW-1185">Reference proteome</keyword>
<dbReference type="RefSeq" id="WP_339404874.1">
    <property type="nucleotide sequence ID" value="NZ_JBBGAZ010000025.1"/>
</dbReference>
<dbReference type="PANTHER" id="PTHR43377:SF8">
    <property type="entry name" value="BLR3664 PROTEIN"/>
    <property type="match status" value="1"/>
</dbReference>
<dbReference type="PANTHER" id="PTHR43377">
    <property type="entry name" value="BILIVERDIN REDUCTASE A"/>
    <property type="match status" value="1"/>
</dbReference>
<dbReference type="Pfam" id="PF01408">
    <property type="entry name" value="GFO_IDH_MocA"/>
    <property type="match status" value="1"/>
</dbReference>
<accession>A0ABU8QLQ4</accession>
<dbReference type="SUPFAM" id="SSF51735">
    <property type="entry name" value="NAD(P)-binding Rossmann-fold domains"/>
    <property type="match status" value="1"/>
</dbReference>